<dbReference type="AlphaFoldDB" id="A0A9P8VBD4"/>
<keyword evidence="4" id="KW-0539">Nucleus</keyword>
<dbReference type="Gene3D" id="3.30.1360.10">
    <property type="entry name" value="RNA polymerase, RBP11-like subunit"/>
    <property type="match status" value="1"/>
</dbReference>
<evidence type="ECO:0000259" key="6">
    <source>
        <dbReference type="Pfam" id="PF13656"/>
    </source>
</evidence>
<evidence type="ECO:0000256" key="1">
    <source>
        <dbReference type="ARBA" id="ARBA00004123"/>
    </source>
</evidence>
<dbReference type="SUPFAM" id="SSF55257">
    <property type="entry name" value="RBP11-like subunits of RNA polymerase"/>
    <property type="match status" value="1"/>
</dbReference>
<reference evidence="7" key="1">
    <citation type="journal article" date="2021" name="Nat. Commun.">
        <title>Genetic determinants of endophytism in the Arabidopsis root mycobiome.</title>
        <authorList>
            <person name="Mesny F."/>
            <person name="Miyauchi S."/>
            <person name="Thiergart T."/>
            <person name="Pickel B."/>
            <person name="Atanasova L."/>
            <person name="Karlsson M."/>
            <person name="Huettel B."/>
            <person name="Barry K.W."/>
            <person name="Haridas S."/>
            <person name="Chen C."/>
            <person name="Bauer D."/>
            <person name="Andreopoulos W."/>
            <person name="Pangilinan J."/>
            <person name="LaButti K."/>
            <person name="Riley R."/>
            <person name="Lipzen A."/>
            <person name="Clum A."/>
            <person name="Drula E."/>
            <person name="Henrissat B."/>
            <person name="Kohler A."/>
            <person name="Grigoriev I.V."/>
            <person name="Martin F.M."/>
            <person name="Hacquard S."/>
        </authorList>
    </citation>
    <scope>NUCLEOTIDE SEQUENCE</scope>
    <source>
        <strain evidence="7">MPI-SDFR-AT-0117</strain>
    </source>
</reference>
<comment type="subcellular location">
    <subcellularLocation>
        <location evidence="1">Nucleus</location>
    </subcellularLocation>
</comment>
<dbReference type="PANTHER" id="PTHR13946:SF16">
    <property type="entry name" value="DNA-DIRECTED RNA POLYMERASE II SUBUNIT RPB11"/>
    <property type="match status" value="1"/>
</dbReference>
<evidence type="ECO:0000256" key="5">
    <source>
        <dbReference type="ARBA" id="ARBA00025751"/>
    </source>
</evidence>
<keyword evidence="8" id="KW-1185">Reference proteome</keyword>
<evidence type="ECO:0000256" key="4">
    <source>
        <dbReference type="ARBA" id="ARBA00023242"/>
    </source>
</evidence>
<feature type="domain" description="DNA-directed RNA polymerase RBP11-like dimerisation" evidence="6">
    <location>
        <begin position="32"/>
        <end position="103"/>
    </location>
</feature>
<organism evidence="7 8">
    <name type="scientific">Plectosphaerella plurivora</name>
    <dbReference type="NCBI Taxonomy" id="936078"/>
    <lineage>
        <taxon>Eukaryota</taxon>
        <taxon>Fungi</taxon>
        <taxon>Dikarya</taxon>
        <taxon>Ascomycota</taxon>
        <taxon>Pezizomycotina</taxon>
        <taxon>Sordariomycetes</taxon>
        <taxon>Hypocreomycetidae</taxon>
        <taxon>Glomerellales</taxon>
        <taxon>Plectosphaerellaceae</taxon>
        <taxon>Plectosphaerella</taxon>
    </lineage>
</organism>
<gene>
    <name evidence="7" type="ORF">F5X68DRAFT_208739</name>
</gene>
<dbReference type="InterPro" id="IPR036603">
    <property type="entry name" value="RBP11-like"/>
</dbReference>
<dbReference type="InterPro" id="IPR022905">
    <property type="entry name" value="Rpo11-like"/>
</dbReference>
<dbReference type="GO" id="GO:0005665">
    <property type="term" value="C:RNA polymerase II, core complex"/>
    <property type="evidence" value="ECO:0007669"/>
    <property type="project" value="InterPro"/>
</dbReference>
<dbReference type="PANTHER" id="PTHR13946">
    <property type="entry name" value="DNA-DIRECTED RNA POLYMERASE I,II,III"/>
    <property type="match status" value="1"/>
</dbReference>
<dbReference type="Pfam" id="PF13656">
    <property type="entry name" value="RNA_pol_L_2"/>
    <property type="match status" value="1"/>
</dbReference>
<dbReference type="InterPro" id="IPR037685">
    <property type="entry name" value="RBP11"/>
</dbReference>
<sequence length="129" mass="15089">MNAPDRFELFVLAEGEKKFEEKAVPGMANTSDFFLRKEDHTLGNLFSEHLKMHPQVLMAGYKISHPNVPELFIRVQTNGDITPKEAVVQVIKKLMQMYNRLQQEFTREFELRRVVQAREKEQAREQGGR</sequence>
<dbReference type="EMBL" id="JAGSXJ010000013">
    <property type="protein sequence ID" value="KAH6686305.1"/>
    <property type="molecule type" value="Genomic_DNA"/>
</dbReference>
<dbReference type="CDD" id="cd06926">
    <property type="entry name" value="RNAP_II_RPB11"/>
    <property type="match status" value="1"/>
</dbReference>
<evidence type="ECO:0000313" key="8">
    <source>
        <dbReference type="Proteomes" id="UP000770015"/>
    </source>
</evidence>
<evidence type="ECO:0000313" key="7">
    <source>
        <dbReference type="EMBL" id="KAH6686305.1"/>
    </source>
</evidence>
<name>A0A9P8VBD4_9PEZI</name>
<proteinExistence type="inferred from homology"/>
<dbReference type="HAMAP" id="MF_00261">
    <property type="entry name" value="RNApol_arch_Rpo11"/>
    <property type="match status" value="1"/>
</dbReference>
<evidence type="ECO:0000256" key="2">
    <source>
        <dbReference type="ARBA" id="ARBA00022478"/>
    </source>
</evidence>
<comment type="caution">
    <text evidence="7">The sequence shown here is derived from an EMBL/GenBank/DDBJ whole genome shotgun (WGS) entry which is preliminary data.</text>
</comment>
<dbReference type="OrthoDB" id="10248581at2759"/>
<comment type="similarity">
    <text evidence="5">Belongs to the archaeal Rpo11/eukaryotic RPB11/RPC19 RNA polymerase subunit family.</text>
</comment>
<dbReference type="GO" id="GO:0003899">
    <property type="term" value="F:DNA-directed RNA polymerase activity"/>
    <property type="evidence" value="ECO:0007669"/>
    <property type="project" value="InterPro"/>
</dbReference>
<dbReference type="Proteomes" id="UP000770015">
    <property type="component" value="Unassembled WGS sequence"/>
</dbReference>
<keyword evidence="3" id="KW-0804">Transcription</keyword>
<protein>
    <submittedName>
        <fullName evidence="7">DNA-directed RNA polymerase</fullName>
    </submittedName>
</protein>
<keyword evidence="2 7" id="KW-0240">DNA-directed RNA polymerase</keyword>
<dbReference type="GO" id="GO:0006366">
    <property type="term" value="P:transcription by RNA polymerase II"/>
    <property type="evidence" value="ECO:0007669"/>
    <property type="project" value="InterPro"/>
</dbReference>
<dbReference type="GO" id="GO:0046983">
    <property type="term" value="F:protein dimerization activity"/>
    <property type="evidence" value="ECO:0007669"/>
    <property type="project" value="InterPro"/>
</dbReference>
<dbReference type="InterPro" id="IPR009025">
    <property type="entry name" value="RBP11-like_dimer"/>
</dbReference>
<accession>A0A9P8VBD4</accession>
<evidence type="ECO:0000256" key="3">
    <source>
        <dbReference type="ARBA" id="ARBA00023163"/>
    </source>
</evidence>